<dbReference type="Proteomes" id="UP001642464">
    <property type="component" value="Unassembled WGS sequence"/>
</dbReference>
<evidence type="ECO:0008006" key="3">
    <source>
        <dbReference type="Google" id="ProtNLM"/>
    </source>
</evidence>
<sequence length="225" mass="24980">MACPELEIQVKNTFLDFREQESVTFSRGISWSPGDTPLLPAADTPNTGKAQVTEGLHATPDAAIAVQKHKKHNAKCNPCVYLAGSYGCTSPACPFCHHTLAVPNQRRGRPRKRVRDTYKNMLDAILQRPNDAARHMALQSLAAEDPYVRLLITGRLDAELNEAQSSACRVAQRQGQQRKNRAGFNLCGWERRAVSPPSLGPEFFQASSGCWYIYTHEMQRVSDGV</sequence>
<evidence type="ECO:0000313" key="2">
    <source>
        <dbReference type="Proteomes" id="UP001642464"/>
    </source>
</evidence>
<comment type="caution">
    <text evidence="1">The sequence shown here is derived from an EMBL/GenBank/DDBJ whole genome shotgun (WGS) entry which is preliminary data.</text>
</comment>
<gene>
    <name evidence="1" type="ORF">SCF082_LOCUS48121</name>
</gene>
<organism evidence="1 2">
    <name type="scientific">Durusdinium trenchii</name>
    <dbReference type="NCBI Taxonomy" id="1381693"/>
    <lineage>
        <taxon>Eukaryota</taxon>
        <taxon>Sar</taxon>
        <taxon>Alveolata</taxon>
        <taxon>Dinophyceae</taxon>
        <taxon>Suessiales</taxon>
        <taxon>Symbiodiniaceae</taxon>
        <taxon>Durusdinium</taxon>
    </lineage>
</organism>
<proteinExistence type="predicted"/>
<name>A0ABP0RQT7_9DINO</name>
<protein>
    <recommendedName>
        <fullName evidence="3">C3H1-type domain-containing protein</fullName>
    </recommendedName>
</protein>
<reference evidence="1 2" key="1">
    <citation type="submission" date="2024-02" db="EMBL/GenBank/DDBJ databases">
        <authorList>
            <person name="Chen Y."/>
            <person name="Shah S."/>
            <person name="Dougan E. K."/>
            <person name="Thang M."/>
            <person name="Chan C."/>
        </authorList>
    </citation>
    <scope>NUCLEOTIDE SEQUENCE [LARGE SCALE GENOMIC DNA]</scope>
</reference>
<evidence type="ECO:0000313" key="1">
    <source>
        <dbReference type="EMBL" id="CAK9102991.1"/>
    </source>
</evidence>
<dbReference type="EMBL" id="CAXAMM010042095">
    <property type="protein sequence ID" value="CAK9102991.1"/>
    <property type="molecule type" value="Genomic_DNA"/>
</dbReference>
<accession>A0ABP0RQT7</accession>
<keyword evidence="2" id="KW-1185">Reference proteome</keyword>